<dbReference type="InterPro" id="IPR025239">
    <property type="entry name" value="DUF4187"/>
</dbReference>
<dbReference type="WBParaSite" id="nRc.2.0.1.t33054-RA">
    <property type="protein sequence ID" value="nRc.2.0.1.t33054-RA"/>
    <property type="gene ID" value="nRc.2.0.1.g33054"/>
</dbReference>
<dbReference type="SMART" id="SM00443">
    <property type="entry name" value="G_patch"/>
    <property type="match status" value="1"/>
</dbReference>
<dbReference type="Proteomes" id="UP000887565">
    <property type="component" value="Unplaced"/>
</dbReference>
<feature type="compositionally biased region" description="Acidic residues" evidence="5">
    <location>
        <begin position="51"/>
        <end position="60"/>
    </location>
</feature>
<dbReference type="Pfam" id="PF13897">
    <property type="entry name" value="GOLD_2"/>
    <property type="match status" value="1"/>
</dbReference>
<reference evidence="9" key="1">
    <citation type="submission" date="2022-11" db="UniProtKB">
        <authorList>
            <consortium name="WormBaseParasite"/>
        </authorList>
    </citation>
    <scope>IDENTIFICATION</scope>
</reference>
<feature type="region of interest" description="Disordered" evidence="5">
    <location>
        <begin position="369"/>
        <end position="388"/>
    </location>
</feature>
<dbReference type="PANTHER" id="PTHR22973">
    <property type="entry name" value="LD35087P"/>
    <property type="match status" value="1"/>
</dbReference>
<dbReference type="Pfam" id="PF01585">
    <property type="entry name" value="G-patch"/>
    <property type="match status" value="1"/>
</dbReference>
<evidence type="ECO:0000256" key="4">
    <source>
        <dbReference type="ARBA" id="ARBA00030688"/>
    </source>
</evidence>
<dbReference type="Pfam" id="PF13821">
    <property type="entry name" value="DUF4187"/>
    <property type="match status" value="1"/>
</dbReference>
<dbReference type="InterPro" id="IPR052269">
    <property type="entry name" value="Golgi-PI4KB_interaction"/>
</dbReference>
<evidence type="ECO:0000313" key="9">
    <source>
        <dbReference type="WBParaSite" id="nRc.2.0.1.t33054-RA"/>
    </source>
</evidence>
<evidence type="ECO:0000256" key="5">
    <source>
        <dbReference type="SAM" id="MobiDB-lite"/>
    </source>
</evidence>
<sequence length="388" mass="44765">MMNIHVRVPTHEEGTCLFWEFATDDYDLGFGLYFEWTLAESNTVTVHVTESDEEDFEENANEDKKGDVEVGKSAQEAQSCKPQTDEIVPVYRRDCHEEVHAGSHVYPGRGVYLLKFDNTYSLWRSKCLYYRIYYKCPNPENFPKLLAEQVEKYAAWIDDIRPGVCKTRAAARSNFLEVKRQKVLADSKRRSKQNRTVTEQERTLLALEKPLDDCNKGFKMLVKMGFQPGAALGKRKAVVQADGDEVHDDDQTPQTSSAIKEPIKIDLKHDRKGLGHGTKEKEKLLALEKSRKDIPKPVKAEFWPRYAQQIEENDGDIEQQDDEKVKNEKDYQYLISSTTDMLIEINKYLREKYSYCCWCAIQYGDGEDMKRNCPGPAESDHDNDSLDD</sequence>
<comment type="similarity">
    <text evidence="1">Belongs to the GPATCH11 family.</text>
</comment>
<keyword evidence="8" id="KW-1185">Reference proteome</keyword>
<dbReference type="GO" id="GO:0000139">
    <property type="term" value="C:Golgi membrane"/>
    <property type="evidence" value="ECO:0007669"/>
    <property type="project" value="TreeGrafter"/>
</dbReference>
<evidence type="ECO:0000259" key="6">
    <source>
        <dbReference type="PROSITE" id="PS50174"/>
    </source>
</evidence>
<protein>
    <recommendedName>
        <fullName evidence="2">G patch domain-containing protein 11</fullName>
    </recommendedName>
    <alternativeName>
        <fullName evidence="4">Coiled-coil domain-containing protein 75</fullName>
    </alternativeName>
</protein>
<name>A0A915K2M8_ROMCU</name>
<dbReference type="PROSITE" id="PS50866">
    <property type="entry name" value="GOLD"/>
    <property type="match status" value="1"/>
</dbReference>
<evidence type="ECO:0000256" key="1">
    <source>
        <dbReference type="ARBA" id="ARBA00007140"/>
    </source>
</evidence>
<evidence type="ECO:0000259" key="7">
    <source>
        <dbReference type="PROSITE" id="PS50866"/>
    </source>
</evidence>
<evidence type="ECO:0000256" key="3">
    <source>
        <dbReference type="ARBA" id="ARBA00022990"/>
    </source>
</evidence>
<organism evidence="8 9">
    <name type="scientific">Romanomermis culicivorax</name>
    <name type="common">Nematode worm</name>
    <dbReference type="NCBI Taxonomy" id="13658"/>
    <lineage>
        <taxon>Eukaryota</taxon>
        <taxon>Metazoa</taxon>
        <taxon>Ecdysozoa</taxon>
        <taxon>Nematoda</taxon>
        <taxon>Enoplea</taxon>
        <taxon>Dorylaimia</taxon>
        <taxon>Mermithida</taxon>
        <taxon>Mermithoidea</taxon>
        <taxon>Mermithidae</taxon>
        <taxon>Romanomermis</taxon>
    </lineage>
</organism>
<feature type="domain" description="G-patch" evidence="6">
    <location>
        <begin position="213"/>
        <end position="279"/>
    </location>
</feature>
<dbReference type="InterPro" id="IPR000467">
    <property type="entry name" value="G_patch_dom"/>
</dbReference>
<dbReference type="SMART" id="SM01173">
    <property type="entry name" value="DUF4187"/>
    <property type="match status" value="1"/>
</dbReference>
<feature type="compositionally biased region" description="Basic and acidic residues" evidence="5">
    <location>
        <begin position="61"/>
        <end position="70"/>
    </location>
</feature>
<dbReference type="GO" id="GO:0003676">
    <property type="term" value="F:nucleic acid binding"/>
    <property type="evidence" value="ECO:0007669"/>
    <property type="project" value="InterPro"/>
</dbReference>
<feature type="compositionally biased region" description="Basic and acidic residues" evidence="5">
    <location>
        <begin position="378"/>
        <end position="388"/>
    </location>
</feature>
<proteinExistence type="inferred from homology"/>
<dbReference type="AlphaFoldDB" id="A0A915K2M8"/>
<dbReference type="InterPro" id="IPR009038">
    <property type="entry name" value="GOLD_dom"/>
</dbReference>
<keyword evidence="3" id="KW-0007">Acetylation</keyword>
<dbReference type="PROSITE" id="PS50174">
    <property type="entry name" value="G_PATCH"/>
    <property type="match status" value="1"/>
</dbReference>
<evidence type="ECO:0000256" key="2">
    <source>
        <dbReference type="ARBA" id="ARBA00021978"/>
    </source>
</evidence>
<feature type="region of interest" description="Disordered" evidence="5">
    <location>
        <begin position="49"/>
        <end position="81"/>
    </location>
</feature>
<feature type="domain" description="GOLD" evidence="7">
    <location>
        <begin position="1"/>
        <end position="134"/>
    </location>
</feature>
<dbReference type="PANTHER" id="PTHR22973:SF12">
    <property type="entry name" value="LD35087P"/>
    <property type="match status" value="1"/>
</dbReference>
<accession>A0A915K2M8</accession>
<dbReference type="Gene3D" id="2.60.120.680">
    <property type="entry name" value="GOLD domain"/>
    <property type="match status" value="1"/>
</dbReference>
<dbReference type="InterPro" id="IPR036598">
    <property type="entry name" value="GOLD_dom_sf"/>
</dbReference>
<evidence type="ECO:0000313" key="8">
    <source>
        <dbReference type="Proteomes" id="UP000887565"/>
    </source>
</evidence>
<dbReference type="SUPFAM" id="SSF101576">
    <property type="entry name" value="Supernatant protein factor (SPF), C-terminal domain"/>
    <property type="match status" value="1"/>
</dbReference>